<dbReference type="PIRSF" id="PIRSF028335">
    <property type="entry name" value="ABC_oligopep_OppA_prd"/>
    <property type="match status" value="1"/>
</dbReference>
<feature type="domain" description="Solute-binding protein family 5" evidence="5">
    <location>
        <begin position="438"/>
        <end position="799"/>
    </location>
</feature>
<dbReference type="RefSeq" id="WP_223644548.1">
    <property type="nucleotide sequence ID" value="NZ_JAIQBY010000008.1"/>
</dbReference>
<sequence>MRRNKLLLNFSAISTVIVPTLVVSCAKTNSQEKRNFDLGLASEPINSLNYIKFASVNKVLPSLVESPLKPGPNESLKRVLSLPEIPMGAYNNGQKLTQKDIEEGVTLIDKYFANNSPSSVPSGSFFPLDQFGTTTGTLSSDKTEYQPVSILQSNNKIQSMNILLNDGISRWSNGDPVTADDYVDAVHYVLDLSTGSQKLTGVLQRKFSHAQTVVDLQQEYIKEFGISYKNPFQYPELIKVNGNYVYDVFNPNYKLFPSQIDEILKSSKFADEEISKEREAELRAKEEDILKRLKVAVHKLGLYTGRLYWNYSNKEIISSIPYSPDFDPKADETIIMLPNEDYLYGNHTPEELKEIPQRKAVKIKKYLFSDPRQKFSSLFDDLLVKSRTLKSKLFVKYDPNNVEEYNNAVNKLYKENTLKNNFIDDFNAKHYRWSRELALDEYSLRIEYSNSEPTSLSNAVTDLQSQLVPINRKFVESIGGINEFGLTADKFLTNGPFNLSETVLGPQGYLMLSKNSKYYSADKTSSNKIKIYFSSDPNINSALYDDKYIAATKIPAIQQLSYWTNKDYRRYMKKSSGYGTIAFAFNLDRERYENLPADSSSKYLYDENLRNAIYYAINRNDMLNIVGWNSSYPVITWTAFGHGSTSFGDAIEIAFDHDEMYTKFDDKFSTPIPIQNYTHLDHLSKNYNFEHVNRTDKAFHVNIANQYMDEFKRQNPNVQKVKLKYISNSTDEQQNAGIALQDFMLKAFGGFIEIEIKSLPENVYEDFRTRGEFDILYRNFDAYGTDAYSYVKVFFRTDEIDSKNAKQTGFRNNPSGSWTYEKYFTKLGYKLDKFGNPFLDESHKEAVEKLRKRLRITEQVWNKIVELSLRKVSYIKDGKQMSENISEFNDRFTSFFTSQFTEKEINEEGWNEQKAFAIIGALEKIIRDGAPIVPLMEVDTYWEISRVNGAENLFTYSLQFAYDTAFPPKPTLPTDIKEDEL</sequence>
<dbReference type="PANTHER" id="PTHR30290:SF10">
    <property type="entry name" value="PERIPLASMIC OLIGOPEPTIDE-BINDING PROTEIN-RELATED"/>
    <property type="match status" value="1"/>
</dbReference>
<dbReference type="AlphaFoldDB" id="A0A953NDA0"/>
<gene>
    <name evidence="6" type="ORF">LAD73_01425</name>
</gene>
<reference evidence="6 7" key="1">
    <citation type="submission" date="2021-09" db="EMBL/GenBank/DDBJ databases">
        <title>WGS of Mycoplasma sp. Zaradi2 strains.</title>
        <authorList>
            <person name="Spergser J."/>
        </authorList>
    </citation>
    <scope>NUCLEOTIDE SEQUENCE [LARGE SCALE GENOMIC DNA]</scope>
    <source>
        <strain evidence="6 7">1331</strain>
    </source>
</reference>
<dbReference type="Gene3D" id="3.40.190.10">
    <property type="entry name" value="Periplasmic binding protein-like II"/>
    <property type="match status" value="1"/>
</dbReference>
<dbReference type="Proteomes" id="UP000772186">
    <property type="component" value="Unassembled WGS sequence"/>
</dbReference>
<evidence type="ECO:0000256" key="2">
    <source>
        <dbReference type="ARBA" id="ARBA00005695"/>
    </source>
</evidence>
<comment type="similarity">
    <text evidence="2">Belongs to the bacterial solute-binding protein 5 family.</text>
</comment>
<dbReference type="Pfam" id="PF00496">
    <property type="entry name" value="SBP_bac_5"/>
    <property type="match status" value="1"/>
</dbReference>
<keyword evidence="4" id="KW-0732">Signal</keyword>
<dbReference type="InterPro" id="IPR000914">
    <property type="entry name" value="SBP_5_dom"/>
</dbReference>
<organism evidence="6 7">
    <name type="scientific">Mycoplasma tauri</name>
    <dbReference type="NCBI Taxonomy" id="547987"/>
    <lineage>
        <taxon>Bacteria</taxon>
        <taxon>Bacillati</taxon>
        <taxon>Mycoplasmatota</taxon>
        <taxon>Mollicutes</taxon>
        <taxon>Mycoplasmataceae</taxon>
        <taxon>Mycoplasma</taxon>
    </lineage>
</organism>
<proteinExistence type="inferred from homology"/>
<evidence type="ECO:0000256" key="4">
    <source>
        <dbReference type="ARBA" id="ARBA00022729"/>
    </source>
</evidence>
<comment type="caution">
    <text evidence="6">The sequence shown here is derived from an EMBL/GenBank/DDBJ whole genome shotgun (WGS) entry which is preliminary data.</text>
</comment>
<accession>A0A953NDA0</accession>
<evidence type="ECO:0000256" key="3">
    <source>
        <dbReference type="ARBA" id="ARBA00022448"/>
    </source>
</evidence>
<dbReference type="GO" id="GO:0015833">
    <property type="term" value="P:peptide transport"/>
    <property type="evidence" value="ECO:0007669"/>
    <property type="project" value="TreeGrafter"/>
</dbReference>
<keyword evidence="7" id="KW-1185">Reference proteome</keyword>
<dbReference type="GO" id="GO:1904680">
    <property type="term" value="F:peptide transmembrane transporter activity"/>
    <property type="evidence" value="ECO:0007669"/>
    <property type="project" value="TreeGrafter"/>
</dbReference>
<name>A0A953NDA0_9MOLU</name>
<dbReference type="Gene3D" id="3.90.76.10">
    <property type="entry name" value="Dipeptide-binding Protein, Domain 1"/>
    <property type="match status" value="1"/>
</dbReference>
<dbReference type="EMBL" id="JAIQBY010000008">
    <property type="protein sequence ID" value="MBZ4195379.1"/>
    <property type="molecule type" value="Genomic_DNA"/>
</dbReference>
<evidence type="ECO:0000313" key="6">
    <source>
        <dbReference type="EMBL" id="MBZ4195379.1"/>
    </source>
</evidence>
<dbReference type="GO" id="GO:0030313">
    <property type="term" value="C:cell envelope"/>
    <property type="evidence" value="ECO:0007669"/>
    <property type="project" value="UniProtKB-SubCell"/>
</dbReference>
<evidence type="ECO:0000313" key="7">
    <source>
        <dbReference type="Proteomes" id="UP000772186"/>
    </source>
</evidence>
<keyword evidence="3" id="KW-0813">Transport</keyword>
<protein>
    <submittedName>
        <fullName evidence="6">ABC transporter substrate-binding protein</fullName>
    </submittedName>
</protein>
<evidence type="ECO:0000256" key="1">
    <source>
        <dbReference type="ARBA" id="ARBA00004196"/>
    </source>
</evidence>
<dbReference type="PANTHER" id="PTHR30290">
    <property type="entry name" value="PERIPLASMIC BINDING COMPONENT OF ABC TRANSPORTER"/>
    <property type="match status" value="1"/>
</dbReference>
<dbReference type="Gene3D" id="3.10.105.10">
    <property type="entry name" value="Dipeptide-binding Protein, Domain 3"/>
    <property type="match status" value="1"/>
</dbReference>
<comment type="subcellular location">
    <subcellularLocation>
        <location evidence="1">Cell envelope</location>
    </subcellularLocation>
</comment>
<dbReference type="SUPFAM" id="SSF53850">
    <property type="entry name" value="Periplasmic binding protein-like II"/>
    <property type="match status" value="1"/>
</dbReference>
<evidence type="ECO:0000259" key="5">
    <source>
        <dbReference type="Pfam" id="PF00496"/>
    </source>
</evidence>
<dbReference type="InterPro" id="IPR016880">
    <property type="entry name" value="ABC_oligopep_solut-bd_myco_prd"/>
</dbReference>
<dbReference type="InterPro" id="IPR039424">
    <property type="entry name" value="SBP_5"/>
</dbReference>
<dbReference type="PROSITE" id="PS51257">
    <property type="entry name" value="PROKAR_LIPOPROTEIN"/>
    <property type="match status" value="1"/>
</dbReference>